<proteinExistence type="predicted"/>
<keyword evidence="6 7" id="KW-0472">Membrane</keyword>
<organism evidence="9 10">
    <name type="scientific">Cohnella kolymensis</name>
    <dbReference type="NCBI Taxonomy" id="1590652"/>
    <lineage>
        <taxon>Bacteria</taxon>
        <taxon>Bacillati</taxon>
        <taxon>Bacillota</taxon>
        <taxon>Bacilli</taxon>
        <taxon>Bacillales</taxon>
        <taxon>Paenibacillaceae</taxon>
        <taxon>Cohnella</taxon>
    </lineage>
</organism>
<dbReference type="EMBL" id="JXAL01000007">
    <property type="protein sequence ID" value="KIL36549.1"/>
    <property type="molecule type" value="Genomic_DNA"/>
</dbReference>
<evidence type="ECO:0000256" key="5">
    <source>
        <dbReference type="ARBA" id="ARBA00022989"/>
    </source>
</evidence>
<evidence type="ECO:0000256" key="7">
    <source>
        <dbReference type="SAM" id="Phobius"/>
    </source>
</evidence>
<dbReference type="InterPro" id="IPR020846">
    <property type="entry name" value="MFS_dom"/>
</dbReference>
<dbReference type="CDD" id="cd06173">
    <property type="entry name" value="MFS_MefA_like"/>
    <property type="match status" value="1"/>
</dbReference>
<dbReference type="PROSITE" id="PS50850">
    <property type="entry name" value="MFS"/>
    <property type="match status" value="1"/>
</dbReference>
<evidence type="ECO:0000313" key="10">
    <source>
        <dbReference type="Proteomes" id="UP000054526"/>
    </source>
</evidence>
<sequence length="406" mass="43823">MLELLQDKTYIRYWIAVVVSFLGDAITLTSIVYLVGVQSGSVMLISFALLAQLLPSVLLGPLIGPLIDRWNRRTVLVAADIYRLVIVLLMIPFQHSPLALIGLLFLQGIGTGFFDPARIASVPTIAGAERIPQAIAVFQSTAAVIRFSGPVFAGIMLSYVSVSAVFIYDSVSFLISALLLASLKVLNTKAKPRPGSHLLTDMVESMWTLFRHEMLRPLLLLLMPVMAVIGILITNFKELMIHVFRLNSLQYGWAEALFALGLATGALFGPRLLRRYTPAGLMRSSLLVVAFASMAAWILPELKGAVGLLPVFAWSLLLGFGESLLHVPSANLLLQQMPEEFRGRGIALSNSILNGCFAAGFLAGGGASEASGNINFFILAGVILLFLFTFYRTAGAILHSGSTAKG</sequence>
<dbReference type="SUPFAM" id="SSF103473">
    <property type="entry name" value="MFS general substrate transporter"/>
    <property type="match status" value="1"/>
</dbReference>
<keyword evidence="10" id="KW-1185">Reference proteome</keyword>
<feature type="transmembrane region" description="Helical" evidence="7">
    <location>
        <begin position="165"/>
        <end position="186"/>
    </location>
</feature>
<gene>
    <name evidence="9" type="ORF">SD71_07300</name>
</gene>
<feature type="transmembrane region" description="Helical" evidence="7">
    <location>
        <begin position="311"/>
        <end position="334"/>
    </location>
</feature>
<dbReference type="PANTHER" id="PTHR43266:SF2">
    <property type="entry name" value="MAJOR FACILITATOR SUPERFAMILY (MFS) PROFILE DOMAIN-CONTAINING PROTEIN"/>
    <property type="match status" value="1"/>
</dbReference>
<evidence type="ECO:0000256" key="4">
    <source>
        <dbReference type="ARBA" id="ARBA00022692"/>
    </source>
</evidence>
<feature type="transmembrane region" description="Helical" evidence="7">
    <location>
        <begin position="374"/>
        <end position="391"/>
    </location>
</feature>
<name>A0ABR5A689_9BACL</name>
<evidence type="ECO:0000256" key="1">
    <source>
        <dbReference type="ARBA" id="ARBA00004651"/>
    </source>
</evidence>
<dbReference type="RefSeq" id="WP_041061594.1">
    <property type="nucleotide sequence ID" value="NZ_JXAL01000007.1"/>
</dbReference>
<evidence type="ECO:0000313" key="9">
    <source>
        <dbReference type="EMBL" id="KIL36549.1"/>
    </source>
</evidence>
<feature type="transmembrane region" description="Helical" evidence="7">
    <location>
        <begin position="280"/>
        <end position="299"/>
    </location>
</feature>
<dbReference type="Pfam" id="PF07690">
    <property type="entry name" value="MFS_1"/>
    <property type="match status" value="1"/>
</dbReference>
<keyword evidence="5 7" id="KW-1133">Transmembrane helix</keyword>
<feature type="transmembrane region" description="Helical" evidence="7">
    <location>
        <begin position="218"/>
        <end position="236"/>
    </location>
</feature>
<feature type="transmembrane region" description="Helical" evidence="7">
    <location>
        <begin position="42"/>
        <end position="63"/>
    </location>
</feature>
<evidence type="ECO:0000256" key="2">
    <source>
        <dbReference type="ARBA" id="ARBA00022448"/>
    </source>
</evidence>
<keyword evidence="2" id="KW-0813">Transport</keyword>
<reference evidence="9 10" key="1">
    <citation type="submission" date="2014-12" db="EMBL/GenBank/DDBJ databases">
        <title>Draft genome sequence of Cohnella kolymensis strain B-2846.</title>
        <authorList>
            <person name="Karlyshev A.V."/>
            <person name="Kudryashova E.B."/>
        </authorList>
    </citation>
    <scope>NUCLEOTIDE SEQUENCE [LARGE SCALE GENOMIC DNA]</scope>
    <source>
        <strain evidence="9 10">VKM B-2846</strain>
    </source>
</reference>
<feature type="transmembrane region" description="Helical" evidence="7">
    <location>
        <begin position="248"/>
        <end position="268"/>
    </location>
</feature>
<evidence type="ECO:0000256" key="6">
    <source>
        <dbReference type="ARBA" id="ARBA00023136"/>
    </source>
</evidence>
<evidence type="ECO:0000259" key="8">
    <source>
        <dbReference type="PROSITE" id="PS50850"/>
    </source>
</evidence>
<dbReference type="Gene3D" id="1.20.1250.20">
    <property type="entry name" value="MFS general substrate transporter like domains"/>
    <property type="match status" value="1"/>
</dbReference>
<feature type="domain" description="Major facilitator superfamily (MFS) profile" evidence="8">
    <location>
        <begin position="1"/>
        <end position="398"/>
    </location>
</feature>
<evidence type="ECO:0000256" key="3">
    <source>
        <dbReference type="ARBA" id="ARBA00022475"/>
    </source>
</evidence>
<dbReference type="Proteomes" id="UP000054526">
    <property type="component" value="Unassembled WGS sequence"/>
</dbReference>
<dbReference type="PANTHER" id="PTHR43266">
    <property type="entry name" value="MACROLIDE-EFFLUX PROTEIN"/>
    <property type="match status" value="1"/>
</dbReference>
<protein>
    <recommendedName>
        <fullName evidence="8">Major facilitator superfamily (MFS) profile domain-containing protein</fullName>
    </recommendedName>
</protein>
<keyword evidence="3" id="KW-1003">Cell membrane</keyword>
<keyword evidence="4 7" id="KW-0812">Transmembrane</keyword>
<accession>A0ABR5A689</accession>
<feature type="transmembrane region" description="Helical" evidence="7">
    <location>
        <begin position="346"/>
        <end position="368"/>
    </location>
</feature>
<dbReference type="InterPro" id="IPR011701">
    <property type="entry name" value="MFS"/>
</dbReference>
<feature type="transmembrane region" description="Helical" evidence="7">
    <location>
        <begin position="12"/>
        <end position="36"/>
    </location>
</feature>
<comment type="subcellular location">
    <subcellularLocation>
        <location evidence="1">Cell membrane</location>
        <topology evidence="1">Multi-pass membrane protein</topology>
    </subcellularLocation>
</comment>
<dbReference type="InterPro" id="IPR036259">
    <property type="entry name" value="MFS_trans_sf"/>
</dbReference>
<comment type="caution">
    <text evidence="9">The sequence shown here is derived from an EMBL/GenBank/DDBJ whole genome shotgun (WGS) entry which is preliminary data.</text>
</comment>